<evidence type="ECO:0000256" key="3">
    <source>
        <dbReference type="ARBA" id="ARBA00022737"/>
    </source>
</evidence>
<dbReference type="FunFam" id="3.30.160.60:FF:000446">
    <property type="entry name" value="Zinc finger protein"/>
    <property type="match status" value="1"/>
</dbReference>
<evidence type="ECO:0000256" key="9">
    <source>
        <dbReference type="PROSITE-ProRule" id="PRU00042"/>
    </source>
</evidence>
<evidence type="ECO:0000313" key="11">
    <source>
        <dbReference type="EMBL" id="CAH1792910.1"/>
    </source>
</evidence>
<feature type="domain" description="C2H2-type" evidence="10">
    <location>
        <begin position="431"/>
        <end position="453"/>
    </location>
</feature>
<keyword evidence="6" id="KW-0805">Transcription regulation</keyword>
<evidence type="ECO:0000256" key="6">
    <source>
        <dbReference type="ARBA" id="ARBA00023015"/>
    </source>
</evidence>
<reference evidence="11" key="1">
    <citation type="submission" date="2022-03" db="EMBL/GenBank/DDBJ databases">
        <authorList>
            <person name="Martin C."/>
        </authorList>
    </citation>
    <scope>NUCLEOTIDE SEQUENCE</scope>
</reference>
<feature type="domain" description="C2H2-type" evidence="10">
    <location>
        <begin position="179"/>
        <end position="206"/>
    </location>
</feature>
<comment type="caution">
    <text evidence="11">The sequence shown here is derived from an EMBL/GenBank/DDBJ whole genome shotgun (WGS) entry which is preliminary data.</text>
</comment>
<feature type="domain" description="C2H2-type" evidence="10">
    <location>
        <begin position="327"/>
        <end position="352"/>
    </location>
</feature>
<comment type="subcellular location">
    <subcellularLocation>
        <location evidence="1">Nucleus</location>
    </subcellularLocation>
</comment>
<evidence type="ECO:0000313" key="12">
    <source>
        <dbReference type="Proteomes" id="UP000749559"/>
    </source>
</evidence>
<dbReference type="EMBL" id="CAIIXF020000008">
    <property type="protein sequence ID" value="CAH1792910.1"/>
    <property type="molecule type" value="Genomic_DNA"/>
</dbReference>
<keyword evidence="8" id="KW-0539">Nucleus</keyword>
<evidence type="ECO:0000256" key="1">
    <source>
        <dbReference type="ARBA" id="ARBA00004123"/>
    </source>
</evidence>
<dbReference type="PROSITE" id="PS50157">
    <property type="entry name" value="ZINC_FINGER_C2H2_2"/>
    <property type="match status" value="8"/>
</dbReference>
<feature type="domain" description="C2H2-type" evidence="10">
    <location>
        <begin position="238"/>
        <end position="266"/>
    </location>
</feature>
<proteinExistence type="predicted"/>
<feature type="domain" description="C2H2-type" evidence="10">
    <location>
        <begin position="269"/>
        <end position="296"/>
    </location>
</feature>
<feature type="non-terminal residue" evidence="11">
    <location>
        <position position="1"/>
    </location>
</feature>
<evidence type="ECO:0000259" key="10">
    <source>
        <dbReference type="PROSITE" id="PS50157"/>
    </source>
</evidence>
<organism evidence="11 12">
    <name type="scientific">Owenia fusiformis</name>
    <name type="common">Polychaete worm</name>
    <dbReference type="NCBI Taxonomy" id="6347"/>
    <lineage>
        <taxon>Eukaryota</taxon>
        <taxon>Metazoa</taxon>
        <taxon>Spiralia</taxon>
        <taxon>Lophotrochozoa</taxon>
        <taxon>Annelida</taxon>
        <taxon>Polychaeta</taxon>
        <taxon>Sedentaria</taxon>
        <taxon>Canalipalpata</taxon>
        <taxon>Sabellida</taxon>
        <taxon>Oweniida</taxon>
        <taxon>Oweniidae</taxon>
        <taxon>Owenia</taxon>
    </lineage>
</organism>
<keyword evidence="4 9" id="KW-0863">Zinc-finger</keyword>
<dbReference type="Pfam" id="PF00096">
    <property type="entry name" value="zf-C2H2"/>
    <property type="match status" value="7"/>
</dbReference>
<gene>
    <name evidence="11" type="ORF">OFUS_LOCUS17825</name>
</gene>
<dbReference type="PANTHER" id="PTHR47772">
    <property type="entry name" value="ZINC FINGER PROTEIN 200"/>
    <property type="match status" value="1"/>
</dbReference>
<feature type="domain" description="C2H2-type" evidence="10">
    <location>
        <begin position="122"/>
        <end position="149"/>
    </location>
</feature>
<evidence type="ECO:0000256" key="8">
    <source>
        <dbReference type="ARBA" id="ARBA00023242"/>
    </source>
</evidence>
<evidence type="ECO:0000256" key="2">
    <source>
        <dbReference type="ARBA" id="ARBA00022723"/>
    </source>
</evidence>
<dbReference type="SUPFAM" id="SSF57667">
    <property type="entry name" value="beta-beta-alpha zinc fingers"/>
    <property type="match status" value="8"/>
</dbReference>
<dbReference type="PROSITE" id="PS00028">
    <property type="entry name" value="ZINC_FINGER_C2H2_1"/>
    <property type="match status" value="9"/>
</dbReference>
<accession>A0A8S4PIN7</accession>
<keyword evidence="5" id="KW-0862">Zinc</keyword>
<evidence type="ECO:0000256" key="7">
    <source>
        <dbReference type="ARBA" id="ARBA00023163"/>
    </source>
</evidence>
<dbReference type="GO" id="GO:0008270">
    <property type="term" value="F:zinc ion binding"/>
    <property type="evidence" value="ECO:0007669"/>
    <property type="project" value="UniProtKB-KW"/>
</dbReference>
<dbReference type="PANTHER" id="PTHR47772:SF13">
    <property type="entry name" value="GASTRULA ZINC FINGER PROTEIN XLCGF49.1-LIKE-RELATED"/>
    <property type="match status" value="1"/>
</dbReference>
<feature type="domain" description="C2H2-type" evidence="10">
    <location>
        <begin position="461"/>
        <end position="489"/>
    </location>
</feature>
<dbReference type="InterPro" id="IPR013087">
    <property type="entry name" value="Znf_C2H2_type"/>
</dbReference>
<dbReference type="FunFam" id="3.30.160.60:FF:000100">
    <property type="entry name" value="Zinc finger 45-like"/>
    <property type="match status" value="1"/>
</dbReference>
<sequence length="496" mass="57903">IEVINKDGDIVFKCDVCSEEFELRLTYNEHILQHREYPFVCARCGKWCINQYQFCLHILNHEGMKLFKCQHCEKGFDKMWMKIEHENIEHGENHELPPMKEGEYKAEKVKPSRISAFSPGHVLCDVCGKSFKYPRYMVEHRRNMHGERDVPCPKCDMKFTTQMTLKHHLLKHEDAAANYACEICGLTFKRKQNLNEHKRRHATHKCGGCDEEFQHAKYLLQHLTENASCTEKHDKTYPKCAICNRLFTTTSTLRVHLKKMHNSGDSEVFTCEECGKEFMLNCDLRRHLRKHEDFRNKKHQCPTCDKCFFTSINLSEHMNIHTGAKPHHCDQCDAKFTGSSALYKHVNKVHKGIGNQEAEKDQEEEKFICEVCVIEFKKVKHLLVHLSNNKMCKFSYKKTFPECPVCEKLCFKAHLLDLHIRTQHTPADAPFACKLCDKKFVVEKDYLRHVQHHQSIANRDFQCGKCGKSFGSLSGLIIHEKKATKLCKPPKVLSLY</sequence>
<keyword evidence="3" id="KW-0677">Repeat</keyword>
<protein>
    <recommendedName>
        <fullName evidence="10">C2H2-type domain-containing protein</fullName>
    </recommendedName>
</protein>
<dbReference type="InterPro" id="IPR050636">
    <property type="entry name" value="C2H2-ZF_domain-containing"/>
</dbReference>
<dbReference type="OrthoDB" id="40579at2759"/>
<dbReference type="SMART" id="SM00355">
    <property type="entry name" value="ZnF_C2H2"/>
    <property type="match status" value="15"/>
</dbReference>
<dbReference type="AlphaFoldDB" id="A0A8S4PIN7"/>
<feature type="domain" description="C2H2-type" evidence="10">
    <location>
        <begin position="299"/>
        <end position="326"/>
    </location>
</feature>
<dbReference type="InterPro" id="IPR036236">
    <property type="entry name" value="Znf_C2H2_sf"/>
</dbReference>
<evidence type="ECO:0000256" key="5">
    <source>
        <dbReference type="ARBA" id="ARBA00022833"/>
    </source>
</evidence>
<keyword evidence="12" id="KW-1185">Reference proteome</keyword>
<keyword evidence="2" id="KW-0479">Metal-binding</keyword>
<name>A0A8S4PIN7_OWEFU</name>
<keyword evidence="7" id="KW-0804">Transcription</keyword>
<dbReference type="GO" id="GO:0005634">
    <property type="term" value="C:nucleus"/>
    <property type="evidence" value="ECO:0007669"/>
    <property type="project" value="UniProtKB-SubCell"/>
</dbReference>
<dbReference type="Gene3D" id="3.30.160.60">
    <property type="entry name" value="Classic Zinc Finger"/>
    <property type="match status" value="9"/>
</dbReference>
<dbReference type="Proteomes" id="UP000749559">
    <property type="component" value="Unassembled WGS sequence"/>
</dbReference>
<evidence type="ECO:0000256" key="4">
    <source>
        <dbReference type="ARBA" id="ARBA00022771"/>
    </source>
</evidence>